<name>A0A4U9VE08_9SPHI</name>
<keyword evidence="3" id="KW-0378">Hydrolase</keyword>
<dbReference type="Proteomes" id="UP000308196">
    <property type="component" value="Chromosome"/>
</dbReference>
<dbReference type="GO" id="GO:0004622">
    <property type="term" value="F:phosphatidylcholine lysophospholipase activity"/>
    <property type="evidence" value="ECO:0007669"/>
    <property type="project" value="TreeGrafter"/>
</dbReference>
<dbReference type="PANTHER" id="PTHR30383:SF5">
    <property type="entry name" value="SGNH HYDROLASE-TYPE ESTERASE DOMAIN-CONTAINING PROTEIN"/>
    <property type="match status" value="1"/>
</dbReference>
<dbReference type="PANTHER" id="PTHR30383">
    <property type="entry name" value="THIOESTERASE 1/PROTEASE 1/LYSOPHOSPHOLIPASE L1"/>
    <property type="match status" value="1"/>
</dbReference>
<feature type="signal peptide" evidence="1">
    <location>
        <begin position="1"/>
        <end position="25"/>
    </location>
</feature>
<keyword evidence="6" id="KW-1185">Reference proteome</keyword>
<keyword evidence="1" id="KW-0732">Signal</keyword>
<evidence type="ECO:0000259" key="2">
    <source>
        <dbReference type="Pfam" id="PF13472"/>
    </source>
</evidence>
<evidence type="ECO:0000313" key="5">
    <source>
        <dbReference type="Proteomes" id="UP000308196"/>
    </source>
</evidence>
<evidence type="ECO:0000313" key="6">
    <source>
        <dbReference type="Proteomes" id="UP001566204"/>
    </source>
</evidence>
<evidence type="ECO:0000256" key="1">
    <source>
        <dbReference type="SAM" id="SignalP"/>
    </source>
</evidence>
<dbReference type="EMBL" id="JBEOQB010000007">
    <property type="protein sequence ID" value="MEZ0454290.1"/>
    <property type="molecule type" value="Genomic_DNA"/>
</dbReference>
<organism evidence="4 5">
    <name type="scientific">Sphingobacterium thalpophilum</name>
    <dbReference type="NCBI Taxonomy" id="259"/>
    <lineage>
        <taxon>Bacteria</taxon>
        <taxon>Pseudomonadati</taxon>
        <taxon>Bacteroidota</taxon>
        <taxon>Sphingobacteriia</taxon>
        <taxon>Sphingobacteriales</taxon>
        <taxon>Sphingobacteriaceae</taxon>
        <taxon>Sphingobacterium</taxon>
    </lineage>
</organism>
<dbReference type="Pfam" id="PF13472">
    <property type="entry name" value="Lipase_GDSL_2"/>
    <property type="match status" value="1"/>
</dbReference>
<reference evidence="3 6" key="2">
    <citation type="submission" date="2024-06" db="EMBL/GenBank/DDBJ databases">
        <title>Soil Sphingobacterium thalpophilum.</title>
        <authorList>
            <person name="Yang J."/>
            <person name="Li J."/>
        </authorList>
    </citation>
    <scope>NUCLEOTIDE SEQUENCE [LARGE SCALE GENOMIC DNA]</scope>
    <source>
        <strain evidence="3 6">22g91tb</strain>
    </source>
</reference>
<dbReference type="InterPro" id="IPR051532">
    <property type="entry name" value="Ester_Hydrolysis_Enzymes"/>
</dbReference>
<accession>A0A4U9VE08</accession>
<dbReference type="GeneID" id="78463686"/>
<evidence type="ECO:0000313" key="4">
    <source>
        <dbReference type="EMBL" id="VTR44167.1"/>
    </source>
</evidence>
<dbReference type="InterPro" id="IPR036514">
    <property type="entry name" value="SGNH_hydro_sf"/>
</dbReference>
<gene>
    <name evidence="3" type="ORF">ABTW24_22050</name>
    <name evidence="4" type="ORF">NCTC11429_02994</name>
</gene>
<dbReference type="EC" id="3.1.-.-" evidence="3"/>
<proteinExistence type="predicted"/>
<evidence type="ECO:0000313" key="3">
    <source>
        <dbReference type="EMBL" id="MEZ0454290.1"/>
    </source>
</evidence>
<dbReference type="EMBL" id="LR590484">
    <property type="protein sequence ID" value="VTR44167.1"/>
    <property type="molecule type" value="Genomic_DNA"/>
</dbReference>
<dbReference type="SUPFAM" id="SSF52266">
    <property type="entry name" value="SGNH hydrolase"/>
    <property type="match status" value="1"/>
</dbReference>
<dbReference type="Gene3D" id="3.40.50.1110">
    <property type="entry name" value="SGNH hydrolase"/>
    <property type="match status" value="1"/>
</dbReference>
<dbReference type="CDD" id="cd01834">
    <property type="entry name" value="SGNH_hydrolase_like_2"/>
    <property type="match status" value="1"/>
</dbReference>
<reference evidence="4 5" key="1">
    <citation type="submission" date="2019-05" db="EMBL/GenBank/DDBJ databases">
        <authorList>
            <consortium name="Pathogen Informatics"/>
        </authorList>
    </citation>
    <scope>NUCLEOTIDE SEQUENCE [LARGE SCALE GENOMIC DNA]</scope>
    <source>
        <strain evidence="4 5">NCTC11429</strain>
    </source>
</reference>
<dbReference type="AlphaFoldDB" id="A0A4U9VE08"/>
<feature type="domain" description="SGNH hydrolase-type esterase" evidence="2">
    <location>
        <begin position="42"/>
        <end position="233"/>
    </location>
</feature>
<dbReference type="KEGG" id="stha:NCTC11429_02994"/>
<dbReference type="Proteomes" id="UP001566204">
    <property type="component" value="Unassembled WGS sequence"/>
</dbReference>
<feature type="chain" id="PRO_5020667541" evidence="1">
    <location>
        <begin position="26"/>
        <end position="315"/>
    </location>
</feature>
<sequence length="315" mass="35768">MIYRIKAIFCALLCYLGVSSTAVRAQAEPALPIWNAAGPVLFLGNSITYAGQYVAMLESLMLVTHPTSKPMFINLGLPSETLSGLSEPNHADGKFPRPCLFDRLDNVLSKISPEVVFVCYGMNDGIYLPFDEARFEAYKDGILRLQQRLLQTGVKRIIWMTPPVHDDPQLRLGGYNLVLDRYASWLLAHAGQEGWEVIDLHFPMKDYLEQQIKIDSMFRLATDGVHPGIQGHWLMAKAIVAHLLPDMPLASTWEEQCRRFPQLERQYPLVLKRETIVKDAWLTSTGHKRPGMVKGKPLWEARRLYDQLQKEIAGH</sequence>
<dbReference type="STRING" id="1123265.GCA_000686625_02673"/>
<dbReference type="InterPro" id="IPR013830">
    <property type="entry name" value="SGNH_hydro"/>
</dbReference>
<dbReference type="RefSeq" id="WP_028069784.1">
    <property type="nucleotide sequence ID" value="NZ_CP141191.1"/>
</dbReference>
<protein>
    <submittedName>
        <fullName evidence="3">SGNH/GDSL hydrolase family protein</fullName>
        <ecNumber evidence="3">3.1.-.-</ecNumber>
    </submittedName>
</protein>